<dbReference type="STRING" id="888061.AXF15_00605"/>
<proteinExistence type="predicted"/>
<dbReference type="RefSeq" id="WP_066601843.1">
    <property type="nucleotide sequence ID" value="NZ_CP014230.1"/>
</dbReference>
<dbReference type="Gene3D" id="3.40.50.150">
    <property type="entry name" value="Vaccinia Virus protein VP39"/>
    <property type="match status" value="1"/>
</dbReference>
<dbReference type="AlphaFoldDB" id="A0A0X8JN36"/>
<dbReference type="InterPro" id="IPR029063">
    <property type="entry name" value="SAM-dependent_MTases_sf"/>
</dbReference>
<evidence type="ECO:0000259" key="1">
    <source>
        <dbReference type="Pfam" id="PF13649"/>
    </source>
</evidence>
<name>A0A0X8JN36_9BACT</name>
<dbReference type="KEGG" id="doa:AXF15_00605"/>
<accession>A0A0X8JN36</accession>
<dbReference type="OrthoDB" id="9811000at2"/>
<dbReference type="GO" id="GO:0008168">
    <property type="term" value="F:methyltransferase activity"/>
    <property type="evidence" value="ECO:0007669"/>
    <property type="project" value="TreeGrafter"/>
</dbReference>
<sequence length="277" mass="31736">MTDIRKVDWGELAQDYIEDMENPYHRHRLRVLSSMIPERALRPGARILDFGCGDGCFLPPFLKAGARVWACDKEEKMIRATRERLDRQDLCLDKNFLRCGGTELLAGFEPESLDGIIAFNVLAYLDPDEEAEFYTQACRIVKNGGFLLVSHSNELFDLFALNSYTASFFIRHLLYDPTRTDRIPELLRRADHPSDGKAAPLAVRENPLNYGFKLAKHGFTEIRQEYMNWHEAPPPLLPGGDNACEGRTFPDTLDLPESERWKLLFTCSMFASLSTRR</sequence>
<dbReference type="PANTHER" id="PTHR43464:SF83">
    <property type="entry name" value="MALONYL-[ACYL-CARRIER PROTEIN] O-METHYLTRANSFERASE"/>
    <property type="match status" value="1"/>
</dbReference>
<protein>
    <recommendedName>
        <fullName evidence="1">Methyltransferase domain-containing protein</fullName>
    </recommendedName>
</protein>
<dbReference type="CDD" id="cd02440">
    <property type="entry name" value="AdoMet_MTases"/>
    <property type="match status" value="1"/>
</dbReference>
<dbReference type="SUPFAM" id="SSF53335">
    <property type="entry name" value="S-adenosyl-L-methionine-dependent methyltransferases"/>
    <property type="match status" value="1"/>
</dbReference>
<gene>
    <name evidence="2" type="ORF">AXF15_00605</name>
</gene>
<evidence type="ECO:0000313" key="2">
    <source>
        <dbReference type="EMBL" id="AMD91763.1"/>
    </source>
</evidence>
<feature type="domain" description="Methyltransferase" evidence="1">
    <location>
        <begin position="47"/>
        <end position="145"/>
    </location>
</feature>
<dbReference type="EMBL" id="CP014230">
    <property type="protein sequence ID" value="AMD91763.1"/>
    <property type="molecule type" value="Genomic_DNA"/>
</dbReference>
<reference evidence="3" key="1">
    <citation type="submission" date="2016-02" db="EMBL/GenBank/DDBJ databases">
        <authorList>
            <person name="Holder M.E."/>
            <person name="Ajami N.J."/>
            <person name="Petrosino J.F."/>
        </authorList>
    </citation>
    <scope>NUCLEOTIDE SEQUENCE [LARGE SCALE GENOMIC DNA]</scope>
    <source>
        <strain evidence="3">DSM 12838</strain>
    </source>
</reference>
<dbReference type="PANTHER" id="PTHR43464">
    <property type="entry name" value="METHYLTRANSFERASE"/>
    <property type="match status" value="1"/>
</dbReference>
<keyword evidence="3" id="KW-1185">Reference proteome</keyword>
<dbReference type="Pfam" id="PF13649">
    <property type="entry name" value="Methyltransf_25"/>
    <property type="match status" value="1"/>
</dbReference>
<dbReference type="Proteomes" id="UP000063964">
    <property type="component" value="Chromosome"/>
</dbReference>
<dbReference type="InterPro" id="IPR041698">
    <property type="entry name" value="Methyltransf_25"/>
</dbReference>
<organism evidence="2 3">
    <name type="scientific">Desulfomicrobium orale DSM 12838</name>
    <dbReference type="NCBI Taxonomy" id="888061"/>
    <lineage>
        <taxon>Bacteria</taxon>
        <taxon>Pseudomonadati</taxon>
        <taxon>Thermodesulfobacteriota</taxon>
        <taxon>Desulfovibrionia</taxon>
        <taxon>Desulfovibrionales</taxon>
        <taxon>Desulfomicrobiaceae</taxon>
        <taxon>Desulfomicrobium</taxon>
    </lineage>
</organism>
<evidence type="ECO:0000313" key="3">
    <source>
        <dbReference type="Proteomes" id="UP000063964"/>
    </source>
</evidence>